<dbReference type="SMART" id="SM00129">
    <property type="entry name" value="KISc"/>
    <property type="match status" value="1"/>
</dbReference>
<dbReference type="PRINTS" id="PR00380">
    <property type="entry name" value="KINESINHEAVY"/>
</dbReference>
<dbReference type="PROSITE" id="PS50067">
    <property type="entry name" value="KINESIN_MOTOR_2"/>
    <property type="match status" value="1"/>
</dbReference>
<evidence type="ECO:0000256" key="7">
    <source>
        <dbReference type="PROSITE-ProRule" id="PRU00283"/>
    </source>
</evidence>
<feature type="region of interest" description="Disordered" evidence="9">
    <location>
        <begin position="1186"/>
        <end position="1224"/>
    </location>
</feature>
<evidence type="ECO:0000256" key="9">
    <source>
        <dbReference type="SAM" id="MobiDB-lite"/>
    </source>
</evidence>
<dbReference type="Pfam" id="PF25764">
    <property type="entry name" value="KIF21A_4th"/>
    <property type="match status" value="1"/>
</dbReference>
<dbReference type="InterPro" id="IPR027417">
    <property type="entry name" value="P-loop_NTPase"/>
</dbReference>
<keyword evidence="2" id="KW-0963">Cytoplasm</keyword>
<dbReference type="PANTHER" id="PTHR47969:SF15">
    <property type="entry name" value="CHROMOSOME-ASSOCIATED KINESIN KIF4A-RELATED"/>
    <property type="match status" value="1"/>
</dbReference>
<dbReference type="Pfam" id="PF00225">
    <property type="entry name" value="Kinesin"/>
    <property type="match status" value="1"/>
</dbReference>
<keyword evidence="4 7" id="KW-0067">ATP-binding</keyword>
<dbReference type="InterPro" id="IPR001752">
    <property type="entry name" value="Kinesin_motor_dom"/>
</dbReference>
<evidence type="ECO:0000313" key="11">
    <source>
        <dbReference type="EMBL" id="WAQ97743.1"/>
    </source>
</evidence>
<keyword evidence="3 7" id="KW-0547">Nucleotide-binding</keyword>
<feature type="coiled-coil region" evidence="8">
    <location>
        <begin position="350"/>
        <end position="395"/>
    </location>
</feature>
<feature type="region of interest" description="Disordered" evidence="9">
    <location>
        <begin position="444"/>
        <end position="483"/>
    </location>
</feature>
<dbReference type="InterPro" id="IPR027640">
    <property type="entry name" value="Kinesin-like_fam"/>
</dbReference>
<sequence>MSVIPLRVAVRARPLIQKENNEGCQVCLNFIPLEPQILLGKDKTFTFDFVFRPNDPQAQVYEEAVKPLVEHIFRGYNSTVLAYGQTGSGKTFTMGGGYEDSLKMDPEKMGIIPRIIINEELQDLLEKKESLVIREENGVIKLPGLKEQSVDSVMEIMALLEQGCSNRTTAATAMNQTSSRSHAIFSLYIEQHNKEDSNDFWKVKLQLVDLAGSERIKKTHAEGERLKEGININKGLLCLGNVISVLGDESNSNRKPHVPYRDSKLTRILQDSLGGNSYTVMIACVSPADSNMEETLNTLRYADRARKIKNKPVVNWDPQTAEIMKLKSTVQQLTMKLIHAGIGDMPDEEVEKIDINAQNKNRELQETLQKYMEKCAKLEEEIETLSKEFQNTLDQAVTASERAVRMELNVDFDLLSSSLVEPNPALAEQLAKLKTFANKLHESMHSEDVVTTDQEDDDDDDKDEEMDVKPDVDQPDGLDTPESKEYVKLQTLRRAKQNSELQELNKMLEKKERIANQITMNDTKMAEIVEEYKGNMKQLEEKISGLESEKSELNVALEDARTHSAASKVSEQRRQRMMELETRMSDLRKQLAEQKKLLKLKEQKEKEATKMNTEILALKQARVKLMKQMKEDSDSWRKFRQQKDKEVLQLQQKDRKRQFEIQNLQRENQRTQTILHRKSEEAAAANRRLKEAMAKQKKVLEERNQKFEKCDNTTIGNRVRDRKLLVEQLLQLKESLGDGPPSKEVSLEEEAVRIKIQHLEQQIEIRNVQISDLQQKIFDAEQEGKGKSTKANLHTMMEAKIAIKWLMDQAVSFKADNARVRVDLEEARECQQEDSADNRKYMEELEEKIELMKRRHANDLLKLRTKQDKQIEVLLAKSKQAEDARKEVDKKLTKQQMTKVMYTDKKIALMPVLNLDADENGDGHNAIANESSSPFKFPREKPTLKVDKGHVKHTMGERSTLVSPKLKTANIFPTPELSKNVIPESEEEIEAESEAEEEMDTSVEEIDDKNKDPDFRATPLMKDAKNLQLKGKRRKTALFVQNDDKCSADSSLEKSQSEKGCGCSTNCKNRRCVCKKNEQFCSDLCKCTSCENMEIQLPESTMSEEPYANTSLNTTFDVEPSGSDTSIENREVSPVEKPVKIMGKPPKIGRQASRSVLGNIQGVQDVSSSDEFEKPRLMRKSVSAGMLRKKTSNSDLRQAENKGMMRKTTSKSELRQEGGQGDEMQSLVEGFNKKKRKLNSTKGFFFSGPSE</sequence>
<accession>A0ABY7DKM0</accession>
<evidence type="ECO:0000256" key="2">
    <source>
        <dbReference type="ARBA" id="ARBA00022490"/>
    </source>
</evidence>
<dbReference type="InterPro" id="IPR033467">
    <property type="entry name" value="Tesmin/TSO1-like_CXC"/>
</dbReference>
<keyword evidence="12" id="KW-1185">Reference proteome</keyword>
<feature type="coiled-coil region" evidence="8">
    <location>
        <begin position="835"/>
        <end position="891"/>
    </location>
</feature>
<dbReference type="SUPFAM" id="SSF52540">
    <property type="entry name" value="P-loop containing nucleoside triphosphate hydrolases"/>
    <property type="match status" value="1"/>
</dbReference>
<dbReference type="EMBL" id="CP111014">
    <property type="protein sequence ID" value="WAQ97743.1"/>
    <property type="molecule type" value="Genomic_DNA"/>
</dbReference>
<dbReference type="Pfam" id="PF16796">
    <property type="entry name" value="Microtub_bd"/>
    <property type="match status" value="1"/>
</dbReference>
<feature type="compositionally biased region" description="Acidic residues" evidence="9">
    <location>
        <begin position="990"/>
        <end position="1007"/>
    </location>
</feature>
<feature type="coiled-coil region" evidence="8">
    <location>
        <begin position="661"/>
        <end position="706"/>
    </location>
</feature>
<keyword evidence="7" id="KW-0505">Motor protein</keyword>
<reference evidence="11" key="1">
    <citation type="submission" date="2022-11" db="EMBL/GenBank/DDBJ databases">
        <title>Centuries of genome instability and evolution in soft-shell clam transmissible cancer (bioRxiv).</title>
        <authorList>
            <person name="Hart S.F.M."/>
            <person name="Yonemitsu M.A."/>
            <person name="Giersch R.M."/>
            <person name="Beal B.F."/>
            <person name="Arriagada G."/>
            <person name="Davis B.W."/>
            <person name="Ostrander E.A."/>
            <person name="Goff S.P."/>
            <person name="Metzger M.J."/>
        </authorList>
    </citation>
    <scope>NUCLEOTIDE SEQUENCE</scope>
    <source>
        <strain evidence="11">MELC-2E11</strain>
        <tissue evidence="11">Siphon/mantle</tissue>
    </source>
</reference>
<feature type="compositionally biased region" description="Acidic residues" evidence="9">
    <location>
        <begin position="453"/>
        <end position="466"/>
    </location>
</feature>
<feature type="binding site" evidence="7">
    <location>
        <begin position="84"/>
        <end position="91"/>
    </location>
    <ligand>
        <name>ATP</name>
        <dbReference type="ChEBI" id="CHEBI:30616"/>
    </ligand>
</feature>
<evidence type="ECO:0000256" key="8">
    <source>
        <dbReference type="SAM" id="Coils"/>
    </source>
</evidence>
<comment type="similarity">
    <text evidence="7">Belongs to the TRAFAC class myosin-kinesin ATPase superfamily. Kinesin family.</text>
</comment>
<evidence type="ECO:0000256" key="3">
    <source>
        <dbReference type="ARBA" id="ARBA00022741"/>
    </source>
</evidence>
<evidence type="ECO:0000259" key="10">
    <source>
        <dbReference type="PROSITE" id="PS50067"/>
    </source>
</evidence>
<comment type="subcellular location">
    <subcellularLocation>
        <location evidence="1">Cytoplasm</location>
        <location evidence="1">Cytoskeleton</location>
    </subcellularLocation>
</comment>
<dbReference type="InterPro" id="IPR036961">
    <property type="entry name" value="Kinesin_motor_dom_sf"/>
</dbReference>
<dbReference type="PANTHER" id="PTHR47969">
    <property type="entry name" value="CHROMOSOME-ASSOCIATED KINESIN KIF4A-RELATED"/>
    <property type="match status" value="1"/>
</dbReference>
<gene>
    <name evidence="11" type="ORF">MAR_022116</name>
</gene>
<dbReference type="InterPro" id="IPR031852">
    <property type="entry name" value="Vik1/Cik1_MT-bd"/>
</dbReference>
<keyword evidence="6" id="KW-0206">Cytoskeleton</keyword>
<name>A0ABY7DKM0_MYAAR</name>
<feature type="domain" description="Kinesin motor" evidence="10">
    <location>
        <begin position="5"/>
        <end position="308"/>
    </location>
</feature>
<proteinExistence type="inferred from homology"/>
<feature type="region of interest" description="Disordered" evidence="9">
    <location>
        <begin position="990"/>
        <end position="1017"/>
    </location>
</feature>
<feature type="coiled-coil region" evidence="8">
    <location>
        <begin position="494"/>
        <end position="621"/>
    </location>
</feature>
<dbReference type="CDD" id="cd01372">
    <property type="entry name" value="KISc_KIF4"/>
    <property type="match status" value="1"/>
</dbReference>
<evidence type="ECO:0000256" key="5">
    <source>
        <dbReference type="ARBA" id="ARBA00023054"/>
    </source>
</evidence>
<keyword evidence="5 8" id="KW-0175">Coiled coil</keyword>
<evidence type="ECO:0000313" key="12">
    <source>
        <dbReference type="Proteomes" id="UP001164746"/>
    </source>
</evidence>
<organism evidence="11 12">
    <name type="scientific">Mya arenaria</name>
    <name type="common">Soft-shell clam</name>
    <dbReference type="NCBI Taxonomy" id="6604"/>
    <lineage>
        <taxon>Eukaryota</taxon>
        <taxon>Metazoa</taxon>
        <taxon>Spiralia</taxon>
        <taxon>Lophotrochozoa</taxon>
        <taxon>Mollusca</taxon>
        <taxon>Bivalvia</taxon>
        <taxon>Autobranchia</taxon>
        <taxon>Heteroconchia</taxon>
        <taxon>Euheterodonta</taxon>
        <taxon>Imparidentia</taxon>
        <taxon>Neoheterodontei</taxon>
        <taxon>Myida</taxon>
        <taxon>Myoidea</taxon>
        <taxon>Myidae</taxon>
        <taxon>Mya</taxon>
    </lineage>
</organism>
<dbReference type="SMART" id="SM01114">
    <property type="entry name" value="CXC"/>
    <property type="match status" value="1"/>
</dbReference>
<protein>
    <submittedName>
        <fullName evidence="11">KIF4-like protein</fullName>
    </submittedName>
</protein>
<evidence type="ECO:0000256" key="4">
    <source>
        <dbReference type="ARBA" id="ARBA00022840"/>
    </source>
</evidence>
<evidence type="ECO:0000256" key="6">
    <source>
        <dbReference type="ARBA" id="ARBA00023212"/>
    </source>
</evidence>
<evidence type="ECO:0000256" key="1">
    <source>
        <dbReference type="ARBA" id="ARBA00004245"/>
    </source>
</evidence>
<dbReference type="Proteomes" id="UP001164746">
    <property type="component" value="Chromosome 3"/>
</dbReference>
<dbReference type="Gene3D" id="3.40.850.10">
    <property type="entry name" value="Kinesin motor domain"/>
    <property type="match status" value="2"/>
</dbReference>